<feature type="compositionally biased region" description="Basic and acidic residues" evidence="15">
    <location>
        <begin position="390"/>
        <end position="399"/>
    </location>
</feature>
<name>A0A0F4ZHE4_9PEZI</name>
<feature type="signal peptide" evidence="17">
    <location>
        <begin position="1"/>
        <end position="22"/>
    </location>
</feature>
<keyword evidence="6" id="KW-0336">GPI-anchor</keyword>
<keyword evidence="14" id="KW-0479">Metal-binding</keyword>
<feature type="transmembrane region" description="Helical" evidence="16">
    <location>
        <begin position="309"/>
        <end position="330"/>
    </location>
</feature>
<evidence type="ECO:0000256" key="4">
    <source>
        <dbReference type="ARBA" id="ARBA00010031"/>
    </source>
</evidence>
<dbReference type="InterPro" id="IPR008427">
    <property type="entry name" value="Extracellular_membr_CFEM_dom"/>
</dbReference>
<evidence type="ECO:0000256" key="17">
    <source>
        <dbReference type="SAM" id="SignalP"/>
    </source>
</evidence>
<dbReference type="Pfam" id="PF20684">
    <property type="entry name" value="Fung_rhodopsin"/>
    <property type="match status" value="1"/>
</dbReference>
<dbReference type="InterPro" id="IPR049326">
    <property type="entry name" value="Rhodopsin_dom_fungi"/>
</dbReference>
<evidence type="ECO:0000256" key="8">
    <source>
        <dbReference type="ARBA" id="ARBA00022729"/>
    </source>
</evidence>
<feature type="transmembrane region" description="Helical" evidence="16">
    <location>
        <begin position="222"/>
        <end position="243"/>
    </location>
</feature>
<reference evidence="19 20" key="1">
    <citation type="submission" date="2015-03" db="EMBL/GenBank/DDBJ databases">
        <authorList>
            <person name="Radwan O."/>
            <person name="Al-Naeli F.A."/>
            <person name="Rendon G.A."/>
            <person name="Fields C."/>
        </authorList>
    </citation>
    <scope>NUCLEOTIDE SEQUENCE [LARGE SCALE GENOMIC DNA]</scope>
    <source>
        <strain evidence="19">CR-DP1</strain>
    </source>
</reference>
<feature type="transmembrane region" description="Helical" evidence="16">
    <location>
        <begin position="184"/>
        <end position="210"/>
    </location>
</feature>
<feature type="disulfide bond" evidence="14">
    <location>
        <begin position="47"/>
        <end position="78"/>
    </location>
</feature>
<dbReference type="Pfam" id="PF05730">
    <property type="entry name" value="CFEM"/>
    <property type="match status" value="1"/>
</dbReference>
<feature type="binding site" description="axial binding residue" evidence="14">
    <location>
        <position position="61"/>
    </location>
    <ligand>
        <name>heme</name>
        <dbReference type="ChEBI" id="CHEBI:30413"/>
    </ligand>
    <ligandPart>
        <name>Fe</name>
        <dbReference type="ChEBI" id="CHEBI:18248"/>
    </ligandPart>
</feature>
<evidence type="ECO:0000256" key="2">
    <source>
        <dbReference type="ARBA" id="ARBA00004589"/>
    </source>
</evidence>
<gene>
    <name evidence="19" type="ORF">TD95_005299</name>
</gene>
<evidence type="ECO:0000256" key="5">
    <source>
        <dbReference type="ARBA" id="ARBA00022525"/>
    </source>
</evidence>
<accession>A0A0F4ZHE4</accession>
<feature type="transmembrane region" description="Helical" evidence="16">
    <location>
        <begin position="143"/>
        <end position="164"/>
    </location>
</feature>
<evidence type="ECO:0000256" key="12">
    <source>
        <dbReference type="ARBA" id="ARBA00023288"/>
    </source>
</evidence>
<keyword evidence="10 16" id="KW-0472">Membrane</keyword>
<dbReference type="AlphaFoldDB" id="A0A0F4ZHE4"/>
<dbReference type="OrthoDB" id="2496787at2759"/>
<sequence>MFFSRFFTALAVVAAGAVGVLAQNETAPPGAGMPAAYAMLPNCTVACIMQALPLTNCTAEDTQCTCTDKTFNDAVMGCSLSTCPIADALMGRNISATVCHEPIRNRGQSYSDMTISMLIITALFIAARFAYRIYAHDTITIDDWLSLVAFFASIPGSIINIVLLKPNGMGQDVWRLTIDQISKFFHYFFVIELLYFAHLGLLKTILLFFYLRIFPTPKVRKLLIGTIVFNIIFTITFICLGVFQCSPVNYFWMQWYGKIEGSCPRINSTAWSHASIGVTLDLWMLALPLSQLRHLKMHWKKKLGVASMFVVGTFVTFVSIIRLATLVHFAHTTNPTWDFFETATYSSLEVEVGIICTCMPCMRLILVRFWPRMFGSTQRSRNTSGYIKDQPSRSYKDQSSRGFNRAEAQHTQEEYYGELDTSAIMMSRSFYIETEENKSTNNDTDTDISKSKATVKENEVV</sequence>
<keyword evidence="20" id="KW-1185">Reference proteome</keyword>
<keyword evidence="14" id="KW-0349">Heme</keyword>
<evidence type="ECO:0000256" key="1">
    <source>
        <dbReference type="ARBA" id="ARBA00004141"/>
    </source>
</evidence>
<evidence type="ECO:0000256" key="14">
    <source>
        <dbReference type="PROSITE-ProRule" id="PRU01356"/>
    </source>
</evidence>
<proteinExistence type="inferred from homology"/>
<evidence type="ECO:0000259" key="18">
    <source>
        <dbReference type="PROSITE" id="PS52012"/>
    </source>
</evidence>
<feature type="disulfide bond" evidence="14">
    <location>
        <begin position="43"/>
        <end position="83"/>
    </location>
</feature>
<feature type="disulfide bond" evidence="14">
    <location>
        <begin position="66"/>
        <end position="99"/>
    </location>
</feature>
<feature type="disulfide bond" evidence="14">
    <location>
        <begin position="57"/>
        <end position="64"/>
    </location>
</feature>
<keyword evidence="14" id="KW-0408">Iron</keyword>
<keyword evidence="6" id="KW-0325">Glycoprotein</keyword>
<evidence type="ECO:0000256" key="7">
    <source>
        <dbReference type="ARBA" id="ARBA00022692"/>
    </source>
</evidence>
<comment type="subcellular location">
    <subcellularLocation>
        <location evidence="2">Membrane</location>
        <topology evidence="2">Lipid-anchor</topology>
        <topology evidence="2">GPI-anchor</topology>
    </subcellularLocation>
    <subcellularLocation>
        <location evidence="1">Membrane</location>
        <topology evidence="1">Multi-pass membrane protein</topology>
    </subcellularLocation>
    <subcellularLocation>
        <location evidence="3">Secreted</location>
    </subcellularLocation>
</comment>
<keyword evidence="7 16" id="KW-0812">Transmembrane</keyword>
<evidence type="ECO:0000256" key="15">
    <source>
        <dbReference type="SAM" id="MobiDB-lite"/>
    </source>
</evidence>
<keyword evidence="9 16" id="KW-1133">Transmembrane helix</keyword>
<evidence type="ECO:0000256" key="11">
    <source>
        <dbReference type="ARBA" id="ARBA00023157"/>
    </source>
</evidence>
<dbReference type="GO" id="GO:0098552">
    <property type="term" value="C:side of membrane"/>
    <property type="evidence" value="ECO:0007669"/>
    <property type="project" value="UniProtKB-KW"/>
</dbReference>
<evidence type="ECO:0000256" key="3">
    <source>
        <dbReference type="ARBA" id="ARBA00004613"/>
    </source>
</evidence>
<feature type="chain" id="PRO_5002482470" description="CFEM domain-containing protein" evidence="17">
    <location>
        <begin position="23"/>
        <end position="461"/>
    </location>
</feature>
<feature type="region of interest" description="Disordered" evidence="15">
    <location>
        <begin position="377"/>
        <end position="408"/>
    </location>
</feature>
<dbReference type="Proteomes" id="UP000033483">
    <property type="component" value="Unassembled WGS sequence"/>
</dbReference>
<keyword evidence="8 17" id="KW-0732">Signal</keyword>
<comment type="similarity">
    <text evidence="4">Belongs to the RBT5 family.</text>
</comment>
<dbReference type="PROSITE" id="PS52012">
    <property type="entry name" value="CFEM"/>
    <property type="match status" value="1"/>
</dbReference>
<evidence type="ECO:0000256" key="10">
    <source>
        <dbReference type="ARBA" id="ARBA00023136"/>
    </source>
</evidence>
<comment type="similarity">
    <text evidence="13">Belongs to the SAT4 family.</text>
</comment>
<dbReference type="SMART" id="SM00747">
    <property type="entry name" value="CFEM"/>
    <property type="match status" value="1"/>
</dbReference>
<feature type="domain" description="CFEM" evidence="18">
    <location>
        <begin position="15"/>
        <end position="126"/>
    </location>
</feature>
<dbReference type="InterPro" id="IPR052337">
    <property type="entry name" value="SAT4-like"/>
</dbReference>
<evidence type="ECO:0000256" key="13">
    <source>
        <dbReference type="ARBA" id="ARBA00038359"/>
    </source>
</evidence>
<dbReference type="PANTHER" id="PTHR33048">
    <property type="entry name" value="PTH11-LIKE INTEGRAL MEMBRANE PROTEIN (AFU_ORTHOLOGUE AFUA_5G11245)"/>
    <property type="match status" value="1"/>
</dbReference>
<dbReference type="PANTHER" id="PTHR33048:SF143">
    <property type="entry name" value="EXTRACELLULAR MEMBRANE PROTEIN CFEM DOMAIN-CONTAINING PROTEIN-RELATED"/>
    <property type="match status" value="1"/>
</dbReference>
<feature type="transmembrane region" description="Helical" evidence="16">
    <location>
        <begin position="350"/>
        <end position="371"/>
    </location>
</feature>
<dbReference type="EMBL" id="LAEV01000625">
    <property type="protein sequence ID" value="KKA29952.1"/>
    <property type="molecule type" value="Genomic_DNA"/>
</dbReference>
<feature type="compositionally biased region" description="Basic and acidic residues" evidence="15">
    <location>
        <begin position="447"/>
        <end position="461"/>
    </location>
</feature>
<evidence type="ECO:0000313" key="20">
    <source>
        <dbReference type="Proteomes" id="UP000033483"/>
    </source>
</evidence>
<evidence type="ECO:0000313" key="19">
    <source>
        <dbReference type="EMBL" id="KKA29952.1"/>
    </source>
</evidence>
<evidence type="ECO:0000256" key="16">
    <source>
        <dbReference type="SAM" id="Phobius"/>
    </source>
</evidence>
<keyword evidence="11 14" id="KW-1015">Disulfide bond</keyword>
<keyword evidence="5" id="KW-0964">Secreted</keyword>
<protein>
    <recommendedName>
        <fullName evidence="18">CFEM domain-containing protein</fullName>
    </recommendedName>
</protein>
<feature type="transmembrane region" description="Helical" evidence="16">
    <location>
        <begin position="113"/>
        <end position="131"/>
    </location>
</feature>
<organism evidence="19 20">
    <name type="scientific">Thielaviopsis punctulata</name>
    <dbReference type="NCBI Taxonomy" id="72032"/>
    <lineage>
        <taxon>Eukaryota</taxon>
        <taxon>Fungi</taxon>
        <taxon>Dikarya</taxon>
        <taxon>Ascomycota</taxon>
        <taxon>Pezizomycotina</taxon>
        <taxon>Sordariomycetes</taxon>
        <taxon>Hypocreomycetidae</taxon>
        <taxon>Microascales</taxon>
        <taxon>Ceratocystidaceae</taxon>
        <taxon>Thielaviopsis</taxon>
    </lineage>
</organism>
<comment type="caution">
    <text evidence="19">The sequence shown here is derived from an EMBL/GenBank/DDBJ whole genome shotgun (WGS) entry which is preliminary data.</text>
</comment>
<evidence type="ECO:0000256" key="9">
    <source>
        <dbReference type="ARBA" id="ARBA00022989"/>
    </source>
</evidence>
<keyword evidence="12" id="KW-0449">Lipoprotein</keyword>
<feature type="region of interest" description="Disordered" evidence="15">
    <location>
        <begin position="434"/>
        <end position="461"/>
    </location>
</feature>
<dbReference type="GO" id="GO:0005576">
    <property type="term" value="C:extracellular region"/>
    <property type="evidence" value="ECO:0007669"/>
    <property type="project" value="UniProtKB-SubCell"/>
</dbReference>
<dbReference type="GO" id="GO:0046872">
    <property type="term" value="F:metal ion binding"/>
    <property type="evidence" value="ECO:0007669"/>
    <property type="project" value="UniProtKB-UniRule"/>
</dbReference>
<evidence type="ECO:0000256" key="6">
    <source>
        <dbReference type="ARBA" id="ARBA00022622"/>
    </source>
</evidence>